<evidence type="ECO:0000313" key="2">
    <source>
        <dbReference type="Proteomes" id="UP000199092"/>
    </source>
</evidence>
<sequence>MSQTLKPLTAAQKLGVHLPATPEEFQRAELTRNEVEQLKADPPPWLVELRRNGPFPRDVVAQKLGISRAGLARNGITESLDAEQIGVLLADPPPWLLKERRTYAATIEEHERAKDHRLHR</sequence>
<accession>A0A1H2A850</accession>
<name>A0A1H2A850_9ACTN</name>
<reference evidence="1 2" key="1">
    <citation type="submission" date="2016-10" db="EMBL/GenBank/DDBJ databases">
        <authorList>
            <person name="de Groot N.N."/>
        </authorList>
    </citation>
    <scope>NUCLEOTIDE SEQUENCE [LARGE SCALE GENOMIC DNA]</scope>
    <source>
        <strain evidence="1 2">DSM 21741</strain>
    </source>
</reference>
<dbReference type="STRING" id="546871.SAMN04488543_4291"/>
<organism evidence="1 2">
    <name type="scientific">Friedmanniella luteola</name>
    <dbReference type="NCBI Taxonomy" id="546871"/>
    <lineage>
        <taxon>Bacteria</taxon>
        <taxon>Bacillati</taxon>
        <taxon>Actinomycetota</taxon>
        <taxon>Actinomycetes</taxon>
        <taxon>Propionibacteriales</taxon>
        <taxon>Nocardioidaceae</taxon>
        <taxon>Friedmanniella</taxon>
    </lineage>
</organism>
<dbReference type="AlphaFoldDB" id="A0A1H2A850"/>
<dbReference type="EMBL" id="LT629749">
    <property type="protein sequence ID" value="SDT42150.1"/>
    <property type="molecule type" value="Genomic_DNA"/>
</dbReference>
<dbReference type="RefSeq" id="WP_091416030.1">
    <property type="nucleotide sequence ID" value="NZ_LT629749.1"/>
</dbReference>
<gene>
    <name evidence="1" type="ORF">SAMN04488543_4291</name>
</gene>
<protein>
    <submittedName>
        <fullName evidence="1">Uncharacterized protein</fullName>
    </submittedName>
</protein>
<proteinExistence type="predicted"/>
<dbReference type="InterPro" id="IPR046039">
    <property type="entry name" value="DUF5997"/>
</dbReference>
<dbReference type="Proteomes" id="UP000199092">
    <property type="component" value="Chromosome I"/>
</dbReference>
<keyword evidence="2" id="KW-1185">Reference proteome</keyword>
<dbReference type="OrthoDB" id="3389921at2"/>
<evidence type="ECO:0000313" key="1">
    <source>
        <dbReference type="EMBL" id="SDT42150.1"/>
    </source>
</evidence>
<dbReference type="Pfam" id="PF19460">
    <property type="entry name" value="DUF5997"/>
    <property type="match status" value="1"/>
</dbReference>